<name>A0ABR3DMI8_NEUIN</name>
<keyword evidence="3" id="KW-1185">Reference proteome</keyword>
<reference evidence="2 3" key="1">
    <citation type="submission" date="2023-09" db="EMBL/GenBank/DDBJ databases">
        <title>Multi-omics analysis of a traditional fermented food reveals byproduct-associated fungal strains for waste-to-food upcycling.</title>
        <authorList>
            <consortium name="Lawrence Berkeley National Laboratory"/>
            <person name="Rekdal V.M."/>
            <person name="Villalobos-Escobedo J.M."/>
            <person name="Rodriguez-Valeron N."/>
            <person name="Garcia M.O."/>
            <person name="Vasquez D.P."/>
            <person name="Damayanti I."/>
            <person name="Sorensen P.M."/>
            <person name="Baidoo E.E."/>
            <person name="De Carvalho A.C."/>
            <person name="Riley R."/>
            <person name="Lipzen A."/>
            <person name="He G."/>
            <person name="Yan M."/>
            <person name="Haridas S."/>
            <person name="Daum C."/>
            <person name="Yoshinaga Y."/>
            <person name="Ng V."/>
            <person name="Grigoriev I.V."/>
            <person name="Munk R."/>
            <person name="Nuraida L."/>
            <person name="Wijaya C.H."/>
            <person name="Morales P.-C."/>
            <person name="Keasling J.D."/>
        </authorList>
    </citation>
    <scope>NUCLEOTIDE SEQUENCE [LARGE SCALE GENOMIC DNA]</scope>
    <source>
        <strain evidence="2 3">FGSC 2613</strain>
    </source>
</reference>
<gene>
    <name evidence="2" type="ORF">QR685DRAFT_515624</name>
</gene>
<evidence type="ECO:0000256" key="1">
    <source>
        <dbReference type="SAM" id="MobiDB-lite"/>
    </source>
</evidence>
<dbReference type="EMBL" id="JAVLET010000002">
    <property type="protein sequence ID" value="KAL0473046.1"/>
    <property type="molecule type" value="Genomic_DNA"/>
</dbReference>
<sequence>MRDISSLASGFGDRNIIVPENTLSLNNQPPQSSFLRPTTLRIDSLGYQHSEDTPALSPSLNSWVAQQSGRVKREQERDEASCLASLPQLPCQPGVPPWHPQSPS</sequence>
<dbReference type="Proteomes" id="UP001451303">
    <property type="component" value="Unassembled WGS sequence"/>
</dbReference>
<feature type="compositionally biased region" description="Basic and acidic residues" evidence="1">
    <location>
        <begin position="71"/>
        <end position="80"/>
    </location>
</feature>
<protein>
    <submittedName>
        <fullName evidence="2">Uncharacterized protein</fullName>
    </submittedName>
</protein>
<evidence type="ECO:0000313" key="3">
    <source>
        <dbReference type="Proteomes" id="UP001451303"/>
    </source>
</evidence>
<organism evidence="2 3">
    <name type="scientific">Neurospora intermedia</name>
    <dbReference type="NCBI Taxonomy" id="5142"/>
    <lineage>
        <taxon>Eukaryota</taxon>
        <taxon>Fungi</taxon>
        <taxon>Dikarya</taxon>
        <taxon>Ascomycota</taxon>
        <taxon>Pezizomycotina</taxon>
        <taxon>Sordariomycetes</taxon>
        <taxon>Sordariomycetidae</taxon>
        <taxon>Sordariales</taxon>
        <taxon>Sordariaceae</taxon>
        <taxon>Neurospora</taxon>
    </lineage>
</organism>
<proteinExistence type="predicted"/>
<feature type="region of interest" description="Disordered" evidence="1">
    <location>
        <begin position="67"/>
        <end position="104"/>
    </location>
</feature>
<accession>A0ABR3DMI8</accession>
<comment type="caution">
    <text evidence="2">The sequence shown here is derived from an EMBL/GenBank/DDBJ whole genome shotgun (WGS) entry which is preliminary data.</text>
</comment>
<feature type="compositionally biased region" description="Pro residues" evidence="1">
    <location>
        <begin position="93"/>
        <end position="104"/>
    </location>
</feature>
<evidence type="ECO:0000313" key="2">
    <source>
        <dbReference type="EMBL" id="KAL0473046.1"/>
    </source>
</evidence>